<proteinExistence type="inferred from homology"/>
<keyword evidence="7" id="KW-0653">Protein transport</keyword>
<evidence type="ECO:0000256" key="7">
    <source>
        <dbReference type="ARBA" id="ARBA00022927"/>
    </source>
</evidence>
<feature type="transmembrane region" description="Helical" evidence="11">
    <location>
        <begin position="218"/>
        <end position="242"/>
    </location>
</feature>
<evidence type="ECO:0000256" key="10">
    <source>
        <dbReference type="ARBA" id="ARBA00023170"/>
    </source>
</evidence>
<comment type="similarity">
    <text evidence="2">Belongs to the ERD2 family.</text>
</comment>
<reference evidence="12" key="1">
    <citation type="submission" date="2021-02" db="EMBL/GenBank/DDBJ databases">
        <title>First Annotated Genome of the Yellow-green Alga Tribonema minus.</title>
        <authorList>
            <person name="Mahan K.M."/>
        </authorList>
    </citation>
    <scope>NUCLEOTIDE SEQUENCE</scope>
    <source>
        <strain evidence="12">UTEX B ZZ1240</strain>
    </source>
</reference>
<dbReference type="AlphaFoldDB" id="A0A835ZJ22"/>
<evidence type="ECO:0000256" key="8">
    <source>
        <dbReference type="ARBA" id="ARBA00022989"/>
    </source>
</evidence>
<name>A0A835ZJ22_9STRA</name>
<dbReference type="Pfam" id="PF00810">
    <property type="entry name" value="ER_lumen_recept"/>
    <property type="match status" value="1"/>
</dbReference>
<feature type="transmembrane region" description="Helical" evidence="11">
    <location>
        <begin position="50"/>
        <end position="73"/>
    </location>
</feature>
<keyword evidence="5" id="KW-0256">Endoplasmic reticulum</keyword>
<dbReference type="GO" id="GO:0046923">
    <property type="term" value="F:ER retention sequence binding"/>
    <property type="evidence" value="ECO:0007669"/>
    <property type="project" value="InterPro"/>
</dbReference>
<evidence type="ECO:0000256" key="9">
    <source>
        <dbReference type="ARBA" id="ARBA00023136"/>
    </source>
</evidence>
<keyword evidence="10 12" id="KW-0675">Receptor</keyword>
<evidence type="ECO:0000256" key="6">
    <source>
        <dbReference type="ARBA" id="ARBA00022892"/>
    </source>
</evidence>
<feature type="transmembrane region" description="Helical" evidence="11">
    <location>
        <begin position="85"/>
        <end position="102"/>
    </location>
</feature>
<keyword evidence="8 11" id="KW-1133">Transmembrane helix</keyword>
<feature type="transmembrane region" description="Helical" evidence="11">
    <location>
        <begin position="254"/>
        <end position="277"/>
    </location>
</feature>
<evidence type="ECO:0000313" key="13">
    <source>
        <dbReference type="Proteomes" id="UP000664859"/>
    </source>
</evidence>
<dbReference type="OrthoDB" id="7694678at2759"/>
<comment type="caution">
    <text evidence="12">The sequence shown here is derived from an EMBL/GenBank/DDBJ whole genome shotgun (WGS) entry which is preliminary data.</text>
</comment>
<dbReference type="GO" id="GO:0015031">
    <property type="term" value="P:protein transport"/>
    <property type="evidence" value="ECO:0007669"/>
    <property type="project" value="UniProtKB-KW"/>
</dbReference>
<dbReference type="GO" id="GO:0016192">
    <property type="term" value="P:vesicle-mediated transport"/>
    <property type="evidence" value="ECO:0007669"/>
    <property type="project" value="UniProtKB-KW"/>
</dbReference>
<keyword evidence="6" id="KW-0931">ER-Golgi transport</keyword>
<keyword evidence="3" id="KW-0813">Transport</keyword>
<evidence type="ECO:0000256" key="1">
    <source>
        <dbReference type="ARBA" id="ARBA00004477"/>
    </source>
</evidence>
<feature type="transmembrane region" description="Helical" evidence="11">
    <location>
        <begin position="186"/>
        <end position="206"/>
    </location>
</feature>
<dbReference type="PANTHER" id="PTHR10585">
    <property type="entry name" value="ER LUMEN PROTEIN RETAINING RECEPTOR"/>
    <property type="match status" value="1"/>
</dbReference>
<dbReference type="InterPro" id="IPR000133">
    <property type="entry name" value="ER_ret_rcpt"/>
</dbReference>
<feature type="transmembrane region" description="Helical" evidence="11">
    <location>
        <begin position="27"/>
        <end position="44"/>
    </location>
</feature>
<feature type="transmembrane region" description="Helical" evidence="11">
    <location>
        <begin position="114"/>
        <end position="134"/>
    </location>
</feature>
<dbReference type="EMBL" id="JAFCMP010000044">
    <property type="protein sequence ID" value="KAG5189858.1"/>
    <property type="molecule type" value="Genomic_DNA"/>
</dbReference>
<dbReference type="Proteomes" id="UP000664859">
    <property type="component" value="Unassembled WGS sequence"/>
</dbReference>
<accession>A0A835ZJ22</accession>
<evidence type="ECO:0000256" key="3">
    <source>
        <dbReference type="ARBA" id="ARBA00022448"/>
    </source>
</evidence>
<organism evidence="12 13">
    <name type="scientific">Tribonema minus</name>
    <dbReference type="NCBI Taxonomy" id="303371"/>
    <lineage>
        <taxon>Eukaryota</taxon>
        <taxon>Sar</taxon>
        <taxon>Stramenopiles</taxon>
        <taxon>Ochrophyta</taxon>
        <taxon>PX clade</taxon>
        <taxon>Xanthophyceae</taxon>
        <taxon>Tribonematales</taxon>
        <taxon>Tribonemataceae</taxon>
        <taxon>Tribonema</taxon>
    </lineage>
</organism>
<sequence>MHSPSAYDKLSPRSTNLDLVRKYNSTLFLWAGFFTFAFGIYYKFSDGDFSFLMTYAALARTFGFALLLVRMFIKKHAKGVSRKTLELYVFVFLPRLVSIFRHEGYLPYDKSGDFIYHAAEGLSLVGALLCLVFMHTSFARSYQRDYDTFGNIYIPARFGTLYMIVPCVVMAVLFHPTLNNDFISDTTWTLSMYMETCAIVPQLFMFQRSAVNKGVVEVLVSHSVFALGFARVLDMVFWLYSYHELSDAAGSKSVGMLVLATQFIHIAIMGDFFYYYFISIKTGQAMQLPVSASMV</sequence>
<keyword evidence="9 11" id="KW-0472">Membrane</keyword>
<evidence type="ECO:0000256" key="11">
    <source>
        <dbReference type="SAM" id="Phobius"/>
    </source>
</evidence>
<feature type="transmembrane region" description="Helical" evidence="11">
    <location>
        <begin position="154"/>
        <end position="174"/>
    </location>
</feature>
<comment type="subcellular location">
    <subcellularLocation>
        <location evidence="1">Endoplasmic reticulum membrane</location>
        <topology evidence="1">Multi-pass membrane protein</topology>
    </subcellularLocation>
</comment>
<gene>
    <name evidence="12" type="ORF">JKP88DRAFT_300667</name>
</gene>
<dbReference type="GO" id="GO:0006621">
    <property type="term" value="P:protein retention in ER lumen"/>
    <property type="evidence" value="ECO:0007669"/>
    <property type="project" value="InterPro"/>
</dbReference>
<evidence type="ECO:0000313" key="12">
    <source>
        <dbReference type="EMBL" id="KAG5189858.1"/>
    </source>
</evidence>
<evidence type="ECO:0000256" key="2">
    <source>
        <dbReference type="ARBA" id="ARBA00010120"/>
    </source>
</evidence>
<protein>
    <submittedName>
        <fullName evidence="12">Er lumen protein retaining receptor 1</fullName>
    </submittedName>
</protein>
<dbReference type="GO" id="GO:0005789">
    <property type="term" value="C:endoplasmic reticulum membrane"/>
    <property type="evidence" value="ECO:0007669"/>
    <property type="project" value="UniProtKB-SubCell"/>
</dbReference>
<keyword evidence="13" id="KW-1185">Reference proteome</keyword>
<evidence type="ECO:0000256" key="4">
    <source>
        <dbReference type="ARBA" id="ARBA00022692"/>
    </source>
</evidence>
<evidence type="ECO:0000256" key="5">
    <source>
        <dbReference type="ARBA" id="ARBA00022824"/>
    </source>
</evidence>
<keyword evidence="4 11" id="KW-0812">Transmembrane</keyword>